<dbReference type="InterPro" id="IPR016169">
    <property type="entry name" value="FAD-bd_PCMH_sub2"/>
</dbReference>
<protein>
    <recommendedName>
        <fullName evidence="3">cytokinin dehydrogenase</fullName>
        <ecNumber evidence="3">1.5.99.12</ecNumber>
    </recommendedName>
</protein>
<sequence>MRNHPDLNVLHYWKENRDRFGALTYMAMDILSIPITTVASESSFSIGSRVIDKYRSRLLPSNVQALLCTRSWIYGYMLDDEDDNGEGETVVIRPSPNNVEDMITRPPKEPWQARKKNKKNKLEFLVSWLGSSSTQEETSTRGTNSPYFLDNESDAASVLNVTGKSSDGVSESLNIQGEILCGGAAADIAGKDFGGMNCVKPLAVVRPVGSEDIAGAVRAALSSDKLTVAARGNGHSINGQSMAEGGLVVDMRSTAENHFEVGHYGGTAFVDVSGGALWENVLKRCVSEYGLAPRSWTDYLGLTVGGTLSNAGVSGQAFRYGPQTSNVTELDVVTGNGDVVTCSEMENSELFFSVLGGLGQFGIITRARVLLQPAPDMVRWIRIVYAEFDEFTRDAEWLVSQKDESSFDYVEGFVFVNGDDPVNGWPTVPLHPDQDFDPTRLPQSSGSVLYCLELALHYRDSDSNSSVDKRMERLLGRLRFDEGLRFEVDLPYVDFLLRVKRSEEIAKVNGTWETPHPWLNLFVSKRDIGDFEQKVFKELVKNGVGGPMLVYPLLRSRWDDRTSVVLPEGEIFYIVALLRFVPPGAKASSVDKLVAQNQEIVQWCVKNGIDFKLYLPHYKSREEWIRHFGNRWSRFVDRKAMFDPMAILSPGQKVFNRAL</sequence>
<dbReference type="Gene3D" id="3.30.465.10">
    <property type="match status" value="1"/>
</dbReference>
<dbReference type="InterPro" id="IPR016164">
    <property type="entry name" value="FAD-linked_Oxase-like_C"/>
</dbReference>
<evidence type="ECO:0000313" key="9">
    <source>
        <dbReference type="EMBL" id="CAF1775113.1"/>
    </source>
</evidence>
<proteinExistence type="inferred from homology"/>
<dbReference type="PROSITE" id="PS51387">
    <property type="entry name" value="FAD_PCMH"/>
    <property type="match status" value="1"/>
</dbReference>
<dbReference type="InterPro" id="IPR015345">
    <property type="entry name" value="Cytokinin_DH_FAD/cytokin-bd"/>
</dbReference>
<dbReference type="InterPro" id="IPR008906">
    <property type="entry name" value="HATC_C_dom"/>
</dbReference>
<dbReference type="GO" id="GO:0071949">
    <property type="term" value="F:FAD binding"/>
    <property type="evidence" value="ECO:0007669"/>
    <property type="project" value="InterPro"/>
</dbReference>
<dbReference type="AlphaFoldDB" id="A0A816J4P5"/>
<dbReference type="SUPFAM" id="SSF53098">
    <property type="entry name" value="Ribonuclease H-like"/>
    <property type="match status" value="1"/>
</dbReference>
<comment type="catalytic activity">
    <reaction evidence="7">
        <text>N(6)-dimethylallyladenine + A + H2O = 3-methyl-2-butenal + adenine + AH2</text>
        <dbReference type="Rhea" id="RHEA:13625"/>
        <dbReference type="ChEBI" id="CHEBI:13193"/>
        <dbReference type="ChEBI" id="CHEBI:15377"/>
        <dbReference type="ChEBI" id="CHEBI:15825"/>
        <dbReference type="ChEBI" id="CHEBI:16708"/>
        <dbReference type="ChEBI" id="CHEBI:17499"/>
        <dbReference type="ChEBI" id="CHEBI:17660"/>
        <dbReference type="EC" id="1.5.99.12"/>
    </reaction>
</comment>
<evidence type="ECO:0000256" key="1">
    <source>
        <dbReference type="ARBA" id="ARBA00001974"/>
    </source>
</evidence>
<evidence type="ECO:0000256" key="7">
    <source>
        <dbReference type="ARBA" id="ARBA00048224"/>
    </source>
</evidence>
<dbReference type="SUPFAM" id="SSF55103">
    <property type="entry name" value="FAD-linked oxidases, C-terminal domain"/>
    <property type="match status" value="1"/>
</dbReference>
<organism evidence="9">
    <name type="scientific">Brassica napus</name>
    <name type="common">Rape</name>
    <dbReference type="NCBI Taxonomy" id="3708"/>
    <lineage>
        <taxon>Eukaryota</taxon>
        <taxon>Viridiplantae</taxon>
        <taxon>Streptophyta</taxon>
        <taxon>Embryophyta</taxon>
        <taxon>Tracheophyta</taxon>
        <taxon>Spermatophyta</taxon>
        <taxon>Magnoliopsida</taxon>
        <taxon>eudicotyledons</taxon>
        <taxon>Gunneridae</taxon>
        <taxon>Pentapetalae</taxon>
        <taxon>rosids</taxon>
        <taxon>malvids</taxon>
        <taxon>Brassicales</taxon>
        <taxon>Brassicaceae</taxon>
        <taxon>Brassiceae</taxon>
        <taxon>Brassica</taxon>
    </lineage>
</organism>
<dbReference type="InterPro" id="IPR016167">
    <property type="entry name" value="FAD-bd_PCMH_sub1"/>
</dbReference>
<evidence type="ECO:0000256" key="6">
    <source>
        <dbReference type="ARBA" id="ARBA00023002"/>
    </source>
</evidence>
<reference evidence="9" key="1">
    <citation type="submission" date="2021-01" db="EMBL/GenBank/DDBJ databases">
        <authorList>
            <consortium name="Genoscope - CEA"/>
            <person name="William W."/>
        </authorList>
    </citation>
    <scope>NUCLEOTIDE SEQUENCE</scope>
</reference>
<keyword evidence="5" id="KW-0274">FAD</keyword>
<dbReference type="InterPro" id="IPR036318">
    <property type="entry name" value="FAD-bd_PCMH-like_sf"/>
</dbReference>
<evidence type="ECO:0000256" key="3">
    <source>
        <dbReference type="ARBA" id="ARBA00011928"/>
    </source>
</evidence>
<evidence type="ECO:0000256" key="4">
    <source>
        <dbReference type="ARBA" id="ARBA00022630"/>
    </source>
</evidence>
<dbReference type="EMBL" id="HG994373">
    <property type="protein sequence ID" value="CAF1775113.1"/>
    <property type="molecule type" value="Genomic_DNA"/>
</dbReference>
<dbReference type="PANTHER" id="PTHR13878">
    <property type="entry name" value="GULONOLACTONE OXIDASE"/>
    <property type="match status" value="1"/>
</dbReference>
<accession>A0A816J4P5</accession>
<name>A0A816J4P5_BRANA</name>
<evidence type="ECO:0000256" key="5">
    <source>
        <dbReference type="ARBA" id="ARBA00022827"/>
    </source>
</evidence>
<dbReference type="Pfam" id="PF05699">
    <property type="entry name" value="Dimer_Tnp_hAT"/>
    <property type="match status" value="1"/>
</dbReference>
<dbReference type="SUPFAM" id="SSF56176">
    <property type="entry name" value="FAD-binding/transporter-associated domain-like"/>
    <property type="match status" value="1"/>
</dbReference>
<evidence type="ECO:0000259" key="8">
    <source>
        <dbReference type="PROSITE" id="PS51387"/>
    </source>
</evidence>
<dbReference type="PANTHER" id="PTHR13878:SF112">
    <property type="entry name" value="CYTOKININ DEHYDROGENASE 7"/>
    <property type="match status" value="1"/>
</dbReference>
<dbReference type="InterPro" id="IPR050432">
    <property type="entry name" value="FAD-linked_Oxidoreductases_BP"/>
</dbReference>
<evidence type="ECO:0000256" key="2">
    <source>
        <dbReference type="ARBA" id="ARBA00005466"/>
    </source>
</evidence>
<dbReference type="Gene3D" id="3.40.462.10">
    <property type="entry name" value="FAD-linked oxidases, C-terminal domain"/>
    <property type="match status" value="1"/>
</dbReference>
<gene>
    <name evidence="9" type="ORF">DARMORV10_C09P54840.1</name>
</gene>
<dbReference type="GO" id="GO:0046983">
    <property type="term" value="F:protein dimerization activity"/>
    <property type="evidence" value="ECO:0007669"/>
    <property type="project" value="InterPro"/>
</dbReference>
<dbReference type="GO" id="GO:0019139">
    <property type="term" value="F:cytokinin dehydrogenase activity"/>
    <property type="evidence" value="ECO:0007669"/>
    <property type="project" value="UniProtKB-EC"/>
</dbReference>
<feature type="domain" description="FAD-binding PCMH-type" evidence="8">
    <location>
        <begin position="197"/>
        <end position="374"/>
    </location>
</feature>
<dbReference type="GO" id="GO:0009690">
    <property type="term" value="P:cytokinin metabolic process"/>
    <property type="evidence" value="ECO:0007669"/>
    <property type="project" value="InterPro"/>
</dbReference>
<dbReference type="EC" id="1.5.99.12" evidence="3"/>
<dbReference type="Gene3D" id="3.30.43.10">
    <property type="entry name" value="Uridine Diphospho-n-acetylenolpyruvylglucosamine Reductase, domain 2"/>
    <property type="match status" value="1"/>
</dbReference>
<dbReference type="InterPro" id="IPR016170">
    <property type="entry name" value="Cytok_DH_C_sf"/>
</dbReference>
<dbReference type="Pfam" id="PF01565">
    <property type="entry name" value="FAD_binding_4"/>
    <property type="match status" value="1"/>
</dbReference>
<comment type="similarity">
    <text evidence="2">Belongs to the oxygen-dependent FAD-linked oxidoreductase family.</text>
</comment>
<comment type="cofactor">
    <cofactor evidence="1">
        <name>FAD</name>
        <dbReference type="ChEBI" id="CHEBI:57692"/>
    </cofactor>
</comment>
<dbReference type="Pfam" id="PF09265">
    <property type="entry name" value="Cytokin-bind"/>
    <property type="match status" value="1"/>
</dbReference>
<keyword evidence="4" id="KW-0285">Flavoprotein</keyword>
<keyword evidence="6" id="KW-0560">Oxidoreductase</keyword>
<dbReference type="InterPro" id="IPR016166">
    <property type="entry name" value="FAD-bd_PCMH"/>
</dbReference>
<dbReference type="Proteomes" id="UP001295469">
    <property type="component" value="Chromosome C09"/>
</dbReference>
<dbReference type="InterPro" id="IPR006094">
    <property type="entry name" value="Oxid_FAD_bind_N"/>
</dbReference>
<dbReference type="InterPro" id="IPR012337">
    <property type="entry name" value="RNaseH-like_sf"/>
</dbReference>